<evidence type="ECO:0000313" key="8">
    <source>
        <dbReference type="Proteomes" id="UP000194139"/>
    </source>
</evidence>
<dbReference type="EMBL" id="CP021109">
    <property type="protein sequence ID" value="ARP86484.1"/>
    <property type="molecule type" value="Genomic_DNA"/>
</dbReference>
<keyword evidence="2" id="KW-0805">Transcription regulation</keyword>
<keyword evidence="8" id="KW-1185">Reference proteome</keyword>
<accession>A0A1W6YZW4</accession>
<gene>
    <name evidence="7" type="ORF">CAL13_09930</name>
</gene>
<evidence type="ECO:0000256" key="4">
    <source>
        <dbReference type="ARBA" id="ARBA00023163"/>
    </source>
</evidence>
<evidence type="ECO:0000256" key="1">
    <source>
        <dbReference type="ARBA" id="ARBA00009437"/>
    </source>
</evidence>
<dbReference type="GO" id="GO:0003700">
    <property type="term" value="F:DNA-binding transcription factor activity"/>
    <property type="evidence" value="ECO:0007669"/>
    <property type="project" value="InterPro"/>
</dbReference>
<dbReference type="SUPFAM" id="SSF46785">
    <property type="entry name" value="Winged helix' DNA-binding domain"/>
    <property type="match status" value="1"/>
</dbReference>
<evidence type="ECO:0000256" key="2">
    <source>
        <dbReference type="ARBA" id="ARBA00023015"/>
    </source>
</evidence>
<dbReference type="InterPro" id="IPR036388">
    <property type="entry name" value="WH-like_DNA-bd_sf"/>
</dbReference>
<dbReference type="InterPro" id="IPR005119">
    <property type="entry name" value="LysR_subst-bd"/>
</dbReference>
<comment type="similarity">
    <text evidence="1">Belongs to the LysR transcriptional regulatory family.</text>
</comment>
<evidence type="ECO:0000256" key="5">
    <source>
        <dbReference type="SAM" id="MobiDB-lite"/>
    </source>
</evidence>
<dbReference type="RefSeq" id="WP_086072260.1">
    <property type="nucleotide sequence ID" value="NZ_CP021109.1"/>
</dbReference>
<dbReference type="PANTHER" id="PTHR30126">
    <property type="entry name" value="HTH-TYPE TRANSCRIPTIONAL REGULATOR"/>
    <property type="match status" value="1"/>
</dbReference>
<dbReference type="SUPFAM" id="SSF53850">
    <property type="entry name" value="Periplasmic binding protein-like II"/>
    <property type="match status" value="1"/>
</dbReference>
<keyword evidence="4" id="KW-0804">Transcription</keyword>
<dbReference type="Gene3D" id="1.10.10.10">
    <property type="entry name" value="Winged helix-like DNA-binding domain superfamily/Winged helix DNA-binding domain"/>
    <property type="match status" value="1"/>
</dbReference>
<evidence type="ECO:0000256" key="3">
    <source>
        <dbReference type="ARBA" id="ARBA00023125"/>
    </source>
</evidence>
<evidence type="ECO:0000313" key="7">
    <source>
        <dbReference type="EMBL" id="ARP86484.1"/>
    </source>
</evidence>
<dbReference type="Pfam" id="PF03466">
    <property type="entry name" value="LysR_substrate"/>
    <property type="match status" value="1"/>
</dbReference>
<feature type="compositionally biased region" description="Pro residues" evidence="5">
    <location>
        <begin position="306"/>
        <end position="315"/>
    </location>
</feature>
<reference evidence="7 8" key="1">
    <citation type="submission" date="2017-05" db="EMBL/GenBank/DDBJ databases">
        <title>Complete and WGS of Bordetella genogroups.</title>
        <authorList>
            <person name="Spilker T."/>
            <person name="LiPuma J."/>
        </authorList>
    </citation>
    <scope>NUCLEOTIDE SEQUENCE [LARGE SCALE GENOMIC DNA]</scope>
    <source>
        <strain evidence="7 8">AU17164</strain>
    </source>
</reference>
<dbReference type="GO" id="GO:0000976">
    <property type="term" value="F:transcription cis-regulatory region binding"/>
    <property type="evidence" value="ECO:0007669"/>
    <property type="project" value="TreeGrafter"/>
</dbReference>
<dbReference type="Proteomes" id="UP000194139">
    <property type="component" value="Chromosome"/>
</dbReference>
<dbReference type="Pfam" id="PF00126">
    <property type="entry name" value="HTH_1"/>
    <property type="match status" value="1"/>
</dbReference>
<feature type="region of interest" description="Disordered" evidence="5">
    <location>
        <begin position="301"/>
        <end position="334"/>
    </location>
</feature>
<feature type="domain" description="HTH lysR-type" evidence="6">
    <location>
        <begin position="2"/>
        <end position="59"/>
    </location>
</feature>
<evidence type="ECO:0000259" key="6">
    <source>
        <dbReference type="PROSITE" id="PS50931"/>
    </source>
</evidence>
<dbReference type="Gene3D" id="3.40.190.10">
    <property type="entry name" value="Periplasmic binding protein-like II"/>
    <property type="match status" value="2"/>
</dbReference>
<dbReference type="CDD" id="cd05466">
    <property type="entry name" value="PBP2_LTTR_substrate"/>
    <property type="match status" value="1"/>
</dbReference>
<dbReference type="AlphaFoldDB" id="A0A1W6YZW4"/>
<dbReference type="PANTHER" id="PTHR30126:SF77">
    <property type="entry name" value="TRANSCRIPTIONAL REGULATORY PROTEIN"/>
    <property type="match status" value="1"/>
</dbReference>
<proteinExistence type="inferred from homology"/>
<dbReference type="InterPro" id="IPR000847">
    <property type="entry name" value="LysR_HTH_N"/>
</dbReference>
<dbReference type="PRINTS" id="PR00039">
    <property type="entry name" value="HTHLYSR"/>
</dbReference>
<organism evidence="7 8">
    <name type="scientific">Bordetella genomosp. 9</name>
    <dbReference type="NCBI Taxonomy" id="1416803"/>
    <lineage>
        <taxon>Bacteria</taxon>
        <taxon>Pseudomonadati</taxon>
        <taxon>Pseudomonadota</taxon>
        <taxon>Betaproteobacteria</taxon>
        <taxon>Burkholderiales</taxon>
        <taxon>Alcaligenaceae</taxon>
        <taxon>Bordetella</taxon>
    </lineage>
</organism>
<dbReference type="FunFam" id="1.10.10.10:FF:000001">
    <property type="entry name" value="LysR family transcriptional regulator"/>
    <property type="match status" value="1"/>
</dbReference>
<dbReference type="InterPro" id="IPR036390">
    <property type="entry name" value="WH_DNA-bd_sf"/>
</dbReference>
<protein>
    <submittedName>
        <fullName evidence="7">LysR family transcriptional regulator</fullName>
    </submittedName>
</protein>
<dbReference type="PROSITE" id="PS50931">
    <property type="entry name" value="HTH_LYSR"/>
    <property type="match status" value="1"/>
</dbReference>
<name>A0A1W6YZW4_9BORD</name>
<sequence>MIDLRNIETFFWVARLGGFRAAAEKLNATQPAISQRIASLEAGLGVRLFERDSRGITLTAKGYELLSHAERMLQMRTDMQQAARAQNVMSGTLRLGVSETIVHTWLPSLMEYMHEAYPALMVEIQVDTSTALRAQLSSHQIDLAFLLGPMEEPRVENIHLCRYPLAWIASPQLRLGRPPISLKRLGRWPVITYTSNTDPHRAVRRILIEGGVQTPRMYGSSALSVIVRMTLDGIGTAVIAPVILGRELAQGLLQILDVQAPELPPLNYTACWMQGPDSHVARTVAQAAQYIAREDAARIAGNPLTLDPPPLPAPGLGPALRGGHKDKGGRNADK</sequence>
<keyword evidence="3" id="KW-0238">DNA-binding</keyword>
<feature type="compositionally biased region" description="Basic and acidic residues" evidence="5">
    <location>
        <begin position="323"/>
        <end position="334"/>
    </location>
</feature>